<accession>A0ACC2DRM4</accession>
<organism evidence="1 2">
    <name type="scientific">Diphasiastrum complanatum</name>
    <name type="common">Issler's clubmoss</name>
    <name type="synonym">Lycopodium complanatum</name>
    <dbReference type="NCBI Taxonomy" id="34168"/>
    <lineage>
        <taxon>Eukaryota</taxon>
        <taxon>Viridiplantae</taxon>
        <taxon>Streptophyta</taxon>
        <taxon>Embryophyta</taxon>
        <taxon>Tracheophyta</taxon>
        <taxon>Lycopodiopsida</taxon>
        <taxon>Lycopodiales</taxon>
        <taxon>Lycopodiaceae</taxon>
        <taxon>Lycopodioideae</taxon>
        <taxon>Diphasiastrum</taxon>
    </lineage>
</organism>
<comment type="caution">
    <text evidence="1">The sequence shown here is derived from an EMBL/GenBank/DDBJ whole genome shotgun (WGS) entry which is preliminary data.</text>
</comment>
<evidence type="ECO:0000313" key="1">
    <source>
        <dbReference type="EMBL" id="KAJ7556854.1"/>
    </source>
</evidence>
<dbReference type="Proteomes" id="UP001162992">
    <property type="component" value="Chromosome 5"/>
</dbReference>
<dbReference type="EMBL" id="CM055096">
    <property type="protein sequence ID" value="KAJ7556854.1"/>
    <property type="molecule type" value="Genomic_DNA"/>
</dbReference>
<proteinExistence type="predicted"/>
<evidence type="ECO:0000313" key="2">
    <source>
        <dbReference type="Proteomes" id="UP001162992"/>
    </source>
</evidence>
<keyword evidence="2" id="KW-1185">Reference proteome</keyword>
<protein>
    <submittedName>
        <fullName evidence="1">Uncharacterized protein</fullName>
    </submittedName>
</protein>
<sequence>MFDSRFKKIRVSCLTIVQRSSATDVGRKRKLTQSLTCLQVQCILSQSFMQCDEAHGLLMRLAFYICHNFCVRGHSELYNLCISDFEISSDHMGRFVRFDERSSKNHKVDLVYCEPERMRQPVSCYLADVVSTFDVYFAHLPKWDEADGHLHPFFLRAIDGVRRSPAMWFLRQGWA</sequence>
<reference evidence="2" key="1">
    <citation type="journal article" date="2024" name="Proc. Natl. Acad. Sci. U.S.A.">
        <title>Extraordinary preservation of gene collinearity over three hundred million years revealed in homosporous lycophytes.</title>
        <authorList>
            <person name="Li C."/>
            <person name="Wickell D."/>
            <person name="Kuo L.Y."/>
            <person name="Chen X."/>
            <person name="Nie B."/>
            <person name="Liao X."/>
            <person name="Peng D."/>
            <person name="Ji J."/>
            <person name="Jenkins J."/>
            <person name="Williams M."/>
            <person name="Shu S."/>
            <person name="Plott C."/>
            <person name="Barry K."/>
            <person name="Rajasekar S."/>
            <person name="Grimwood J."/>
            <person name="Han X."/>
            <person name="Sun S."/>
            <person name="Hou Z."/>
            <person name="He W."/>
            <person name="Dai G."/>
            <person name="Sun C."/>
            <person name="Schmutz J."/>
            <person name="Leebens-Mack J.H."/>
            <person name="Li F.W."/>
            <person name="Wang L."/>
        </authorList>
    </citation>
    <scope>NUCLEOTIDE SEQUENCE [LARGE SCALE GENOMIC DNA]</scope>
    <source>
        <strain evidence="2">cv. PW_Plant_1</strain>
    </source>
</reference>
<gene>
    <name evidence="1" type="ORF">O6H91_05G101700</name>
</gene>
<name>A0ACC2DRM4_DIPCM</name>